<evidence type="ECO:0000256" key="2">
    <source>
        <dbReference type="ARBA" id="ARBA00009295"/>
    </source>
</evidence>
<dbReference type="PANTHER" id="PTHR19353:SF88">
    <property type="entry name" value="DELTA(5) FATTY ACID DESATURASE FAT-4"/>
    <property type="match status" value="1"/>
</dbReference>
<feature type="transmembrane region" description="Helical" evidence="11">
    <location>
        <begin position="560"/>
        <end position="584"/>
    </location>
</feature>
<evidence type="ECO:0000256" key="5">
    <source>
        <dbReference type="ARBA" id="ARBA00022723"/>
    </source>
</evidence>
<name>A0A9Q0N1M3_9DIPT</name>
<dbReference type="InterPro" id="IPR036400">
    <property type="entry name" value="Cyt_B5-like_heme/steroid_sf"/>
</dbReference>
<dbReference type="Pfam" id="PF00173">
    <property type="entry name" value="Cyt-b5"/>
    <property type="match status" value="1"/>
</dbReference>
<evidence type="ECO:0000256" key="4">
    <source>
        <dbReference type="ARBA" id="ARBA00022692"/>
    </source>
</evidence>
<comment type="similarity">
    <text evidence="2">Belongs to the fatty acid desaturase type 1 family.</text>
</comment>
<evidence type="ECO:0000256" key="8">
    <source>
        <dbReference type="ARBA" id="ARBA00023004"/>
    </source>
</evidence>
<dbReference type="InterPro" id="IPR001199">
    <property type="entry name" value="Cyt_B5-like_heme/steroid-bd"/>
</dbReference>
<dbReference type="GO" id="GO:0016717">
    <property type="term" value="F:oxidoreductase activity, acting on paired donors, with oxidation of a pair of donors resulting in the reduction of molecular oxygen to two molecules of water"/>
    <property type="evidence" value="ECO:0007669"/>
    <property type="project" value="TreeGrafter"/>
</dbReference>
<gene>
    <name evidence="13" type="primary">D5Des_4</name>
    <name evidence="13" type="ORF">Bhyg_06878</name>
</gene>
<sequence length="687" mass="79418">MASSGSTVTSGTETMSFGPIPGRKEVLFDNHFYDVTDFVKKHPGGSIIEYYTKTSEDATLAITQFHQRSTKRVRAIMSSLKKRPASDNEIQSDPVVLKKNRALTEDFTKLYLELEREGLFQPSYIHNILRMAELFLIAAVGYTLLQWPNNGAKLLGIVLIGLMQGRSGWIQHESGHHSLSGNPKFDRFFHAIIFGVGLGLSSTWWARGHNRHHAMPQRLNHDVDLDTLPLLAYNTKVVKNSKIGKSFMIQNQHKFYLQLAAMMGHYVLAYQIGFWPYMISTWIMSVNMTRKEILFEGHFYDVTDFIKKHPGGSIIEYYTKTGEDASHAIAQFHQRSIKRVNVLMGSFNKRVASEEEIQLDPVLLAKNRALSEDFTKLYLELEKEGLFQPSYIHNVLRMAELFLLAALGYALLQWENSFAQLGGMFLIGLMQGRSGWIQHECGHNSLSGNPKLDRFFHATVFGLLLGLSSTWWTRGHNRHHAMPQRLHHDVDLDTMPLMAYNAKVVRNSKSGKGFMVQNQVYLFALIDTCAGTLLWQLYLHPRFVWRHKYYYQMVCMLGHYVLAYQIGFWPWLVSTWFMSVYLFLNFALNHSFLPVTTEPTHWVEYALIHTADVEQRPWCDWWMGYLNYQIEHHLFPTMPQFRHPLIKDRVKALAEKHNIPYIVHSYADALHKTFKNLADVAKELKHL</sequence>
<evidence type="ECO:0000256" key="1">
    <source>
        <dbReference type="ARBA" id="ARBA00004141"/>
    </source>
</evidence>
<keyword evidence="9" id="KW-0443">Lipid metabolism</keyword>
<dbReference type="PROSITE" id="PS50255">
    <property type="entry name" value="CYTOCHROME_B5_2"/>
    <property type="match status" value="1"/>
</dbReference>
<dbReference type="InterPro" id="IPR018506">
    <property type="entry name" value="Cyt_B5_heme-BS"/>
</dbReference>
<dbReference type="GO" id="GO:0006629">
    <property type="term" value="P:lipid metabolic process"/>
    <property type="evidence" value="ECO:0007669"/>
    <property type="project" value="UniProtKB-KW"/>
</dbReference>
<dbReference type="Gene3D" id="3.10.120.10">
    <property type="entry name" value="Cytochrome b5-like heme/steroid binding domain"/>
    <property type="match status" value="2"/>
</dbReference>
<evidence type="ECO:0000256" key="3">
    <source>
        <dbReference type="ARBA" id="ARBA00022617"/>
    </source>
</evidence>
<evidence type="ECO:0000256" key="7">
    <source>
        <dbReference type="ARBA" id="ARBA00023002"/>
    </source>
</evidence>
<dbReference type="PROSITE" id="PS00191">
    <property type="entry name" value="CYTOCHROME_B5_1"/>
    <property type="match status" value="2"/>
</dbReference>
<dbReference type="SUPFAM" id="SSF55856">
    <property type="entry name" value="Cytochrome b5-like heme/steroid binding domain"/>
    <property type="match status" value="2"/>
</dbReference>
<comment type="subcellular location">
    <subcellularLocation>
        <location evidence="1">Membrane</location>
        <topology evidence="1">Multi-pass membrane protein</topology>
    </subcellularLocation>
</comment>
<evidence type="ECO:0000256" key="11">
    <source>
        <dbReference type="SAM" id="Phobius"/>
    </source>
</evidence>
<dbReference type="GO" id="GO:0046872">
    <property type="term" value="F:metal ion binding"/>
    <property type="evidence" value="ECO:0007669"/>
    <property type="project" value="UniProtKB-KW"/>
</dbReference>
<feature type="transmembrane region" description="Helical" evidence="11">
    <location>
        <begin position="188"/>
        <end position="206"/>
    </location>
</feature>
<keyword evidence="8" id="KW-0408">Iron</keyword>
<evidence type="ECO:0000313" key="14">
    <source>
        <dbReference type="Proteomes" id="UP001151699"/>
    </source>
</evidence>
<feature type="transmembrane region" description="Helical" evidence="11">
    <location>
        <begin position="520"/>
        <end position="539"/>
    </location>
</feature>
<dbReference type="CDD" id="cd03506">
    <property type="entry name" value="Delta6-FADS-like"/>
    <property type="match status" value="1"/>
</dbReference>
<keyword evidence="5" id="KW-0479">Metal-binding</keyword>
<keyword evidence="7" id="KW-0560">Oxidoreductase</keyword>
<evidence type="ECO:0000256" key="6">
    <source>
        <dbReference type="ARBA" id="ARBA00022989"/>
    </source>
</evidence>
<proteinExistence type="inferred from homology"/>
<protein>
    <submittedName>
        <fullName evidence="13">Acyl-lipid (8-3)-desaturase</fullName>
    </submittedName>
</protein>
<dbReference type="GO" id="GO:0016020">
    <property type="term" value="C:membrane"/>
    <property type="evidence" value="ECO:0007669"/>
    <property type="project" value="UniProtKB-SubCell"/>
</dbReference>
<evidence type="ECO:0000256" key="9">
    <source>
        <dbReference type="ARBA" id="ARBA00023098"/>
    </source>
</evidence>
<reference evidence="13" key="1">
    <citation type="submission" date="2022-07" db="EMBL/GenBank/DDBJ databases">
        <authorList>
            <person name="Trinca V."/>
            <person name="Uliana J.V.C."/>
            <person name="Torres T.T."/>
            <person name="Ward R.J."/>
            <person name="Monesi N."/>
        </authorList>
    </citation>
    <scope>NUCLEOTIDE SEQUENCE</scope>
    <source>
        <strain evidence="13">HSMRA1968</strain>
        <tissue evidence="13">Whole embryos</tissue>
    </source>
</reference>
<keyword evidence="6 11" id="KW-1133">Transmembrane helix</keyword>
<dbReference type="Pfam" id="PF00487">
    <property type="entry name" value="FA_desaturase"/>
    <property type="match status" value="2"/>
</dbReference>
<feature type="transmembrane region" description="Helical" evidence="11">
    <location>
        <begin position="255"/>
        <end position="278"/>
    </location>
</feature>
<comment type="caution">
    <text evidence="13">The sequence shown here is derived from an EMBL/GenBank/DDBJ whole genome shotgun (WGS) entry which is preliminary data.</text>
</comment>
<keyword evidence="3" id="KW-0349">Heme</keyword>
<evidence type="ECO:0000256" key="10">
    <source>
        <dbReference type="ARBA" id="ARBA00023136"/>
    </source>
</evidence>
<dbReference type="EMBL" id="WJQU01000002">
    <property type="protein sequence ID" value="KAJ6641933.1"/>
    <property type="molecule type" value="Genomic_DNA"/>
</dbReference>
<dbReference type="Proteomes" id="UP001151699">
    <property type="component" value="Chromosome B"/>
</dbReference>
<keyword evidence="14" id="KW-1185">Reference proteome</keyword>
<evidence type="ECO:0000259" key="12">
    <source>
        <dbReference type="PROSITE" id="PS50255"/>
    </source>
</evidence>
<dbReference type="InterPro" id="IPR005804">
    <property type="entry name" value="FA_desaturase_dom"/>
</dbReference>
<feature type="domain" description="Cytochrome b5 heme-binding" evidence="12">
    <location>
        <begin position="293"/>
        <end position="355"/>
    </location>
</feature>
<dbReference type="PANTHER" id="PTHR19353">
    <property type="entry name" value="FATTY ACID DESATURASE 2"/>
    <property type="match status" value="1"/>
</dbReference>
<dbReference type="InterPro" id="IPR012171">
    <property type="entry name" value="Fatty_acid_desaturase"/>
</dbReference>
<keyword evidence="10 11" id="KW-0472">Membrane</keyword>
<dbReference type="OrthoDB" id="260091at2759"/>
<organism evidence="13 14">
    <name type="scientific">Pseudolycoriella hygida</name>
    <dbReference type="NCBI Taxonomy" id="35572"/>
    <lineage>
        <taxon>Eukaryota</taxon>
        <taxon>Metazoa</taxon>
        <taxon>Ecdysozoa</taxon>
        <taxon>Arthropoda</taxon>
        <taxon>Hexapoda</taxon>
        <taxon>Insecta</taxon>
        <taxon>Pterygota</taxon>
        <taxon>Neoptera</taxon>
        <taxon>Endopterygota</taxon>
        <taxon>Diptera</taxon>
        <taxon>Nematocera</taxon>
        <taxon>Sciaroidea</taxon>
        <taxon>Sciaridae</taxon>
        <taxon>Pseudolycoriella</taxon>
    </lineage>
</organism>
<dbReference type="AlphaFoldDB" id="A0A9Q0N1M3"/>
<evidence type="ECO:0000313" key="13">
    <source>
        <dbReference type="EMBL" id="KAJ6641933.1"/>
    </source>
</evidence>
<dbReference type="GO" id="GO:0020037">
    <property type="term" value="F:heme binding"/>
    <property type="evidence" value="ECO:0007669"/>
    <property type="project" value="InterPro"/>
</dbReference>
<keyword evidence="4 11" id="KW-0812">Transmembrane</keyword>
<feature type="non-terminal residue" evidence="13">
    <location>
        <position position="1"/>
    </location>
</feature>
<accession>A0A9Q0N1M3</accession>